<evidence type="ECO:0000313" key="2">
    <source>
        <dbReference type="EMBL" id="EEV16927.1"/>
    </source>
</evidence>
<dbReference type="PANTHER" id="PTHR30411">
    <property type="entry name" value="CYTOPLASMIC PROTEIN"/>
    <property type="match status" value="1"/>
</dbReference>
<dbReference type="Pfam" id="PF04073">
    <property type="entry name" value="tRNA_edit"/>
    <property type="match status" value="1"/>
</dbReference>
<evidence type="ECO:0000259" key="1">
    <source>
        <dbReference type="Pfam" id="PF04073"/>
    </source>
</evidence>
<sequence length="231" mass="24383">MSERIFESLKELLTQQGACFRLVAHESAGTSAEVAKIRGTQLGQGAKALVCTIKGFKDGQISFAQNLNLADNAQNPNASCVASAQGCENGACAGNLTLTADQICANVPQQLKLPSDKPAGRNGRIYVLAVFAADHKTDLKRLAQGLGGTKASLVSPDEVGDLTDCVIGSVPPFSFHDKLLLIADPSLFGRFEEIAFNAGLLDHSIILNAQDYARIAAPHIVSFTEKATEGE</sequence>
<dbReference type="EMBL" id="ACYG01000027">
    <property type="protein sequence ID" value="EEV16927.1"/>
    <property type="molecule type" value="Genomic_DNA"/>
</dbReference>
<dbReference type="AlphaFoldDB" id="C8PJ22"/>
<dbReference type="PANTHER" id="PTHR30411:SF9">
    <property type="entry name" value="MULTIFUNCTIONAL SER_THR-TRNA DEACYLASE PROXP-Y"/>
    <property type="match status" value="1"/>
</dbReference>
<evidence type="ECO:0000313" key="3">
    <source>
        <dbReference type="Proteomes" id="UP000005709"/>
    </source>
</evidence>
<dbReference type="GO" id="GO:0016874">
    <property type="term" value="F:ligase activity"/>
    <property type="evidence" value="ECO:0007669"/>
    <property type="project" value="UniProtKB-KW"/>
</dbReference>
<dbReference type="Gene3D" id="3.90.960.10">
    <property type="entry name" value="YbaK/aminoacyl-tRNA synthetase-associated domain"/>
    <property type="match status" value="1"/>
</dbReference>
<dbReference type="GO" id="GO:0002161">
    <property type="term" value="F:aminoacyl-tRNA deacylase activity"/>
    <property type="evidence" value="ECO:0007669"/>
    <property type="project" value="InterPro"/>
</dbReference>
<dbReference type="STRING" id="824.CGRAC_0934"/>
<dbReference type="Proteomes" id="UP000005709">
    <property type="component" value="Unassembled WGS sequence"/>
</dbReference>
<name>C8PJ22_9BACT</name>
<dbReference type="SUPFAM" id="SSF55826">
    <property type="entry name" value="YbaK/ProRS associated domain"/>
    <property type="match status" value="1"/>
</dbReference>
<reference evidence="2 3" key="1">
    <citation type="submission" date="2009-07" db="EMBL/GenBank/DDBJ databases">
        <authorList>
            <person name="Madupu R."/>
            <person name="Sebastian Y."/>
            <person name="Durkin A.S."/>
            <person name="Torralba M."/>
            <person name="Methe B."/>
            <person name="Sutton G.G."/>
            <person name="Strausberg R.L."/>
            <person name="Nelson K.E."/>
        </authorList>
    </citation>
    <scope>NUCLEOTIDE SEQUENCE [LARGE SCALE GENOMIC DNA]</scope>
    <source>
        <strain evidence="2 3">RM3268</strain>
    </source>
</reference>
<organism evidence="2 3">
    <name type="scientific">Campylobacter gracilis RM3268</name>
    <dbReference type="NCBI Taxonomy" id="553220"/>
    <lineage>
        <taxon>Bacteria</taxon>
        <taxon>Pseudomonadati</taxon>
        <taxon>Campylobacterota</taxon>
        <taxon>Epsilonproteobacteria</taxon>
        <taxon>Campylobacterales</taxon>
        <taxon>Campylobacteraceae</taxon>
        <taxon>Campylobacter</taxon>
    </lineage>
</organism>
<dbReference type="InterPro" id="IPR036754">
    <property type="entry name" value="YbaK/aa-tRNA-synt-asso_dom_sf"/>
</dbReference>
<dbReference type="InterPro" id="IPR007214">
    <property type="entry name" value="YbaK/aa-tRNA-synth-assoc-dom"/>
</dbReference>
<dbReference type="RefSeq" id="WP_005871808.1">
    <property type="nucleotide sequence ID" value="NZ_ACYG01000027.1"/>
</dbReference>
<proteinExistence type="predicted"/>
<protein>
    <submittedName>
        <fullName evidence="2">YbaK/proline--tRNA ligase associated domain protein</fullName>
    </submittedName>
</protein>
<accession>C8PJ22</accession>
<keyword evidence="3" id="KW-1185">Reference proteome</keyword>
<feature type="domain" description="YbaK/aminoacyl-tRNA synthetase-associated" evidence="1">
    <location>
        <begin position="121"/>
        <end position="214"/>
    </location>
</feature>
<keyword evidence="2" id="KW-0436">Ligase</keyword>
<dbReference type="eggNOG" id="COG2606">
    <property type="taxonomic scope" value="Bacteria"/>
</dbReference>
<gene>
    <name evidence="2" type="ORF">CAMGR0001_1221</name>
</gene>
<comment type="caution">
    <text evidence="2">The sequence shown here is derived from an EMBL/GenBank/DDBJ whole genome shotgun (WGS) entry which is preliminary data.</text>
</comment>